<dbReference type="STRING" id="867900.Celly_1468"/>
<proteinExistence type="predicted"/>
<gene>
    <name evidence="1" type="ordered locus">Celly_1468</name>
</gene>
<evidence type="ECO:0000313" key="2">
    <source>
        <dbReference type="Proteomes" id="UP000007487"/>
    </source>
</evidence>
<dbReference type="InterPro" id="IPR024524">
    <property type="entry name" value="DUF3800"/>
</dbReference>
<dbReference type="OrthoDB" id="977857at2"/>
<evidence type="ECO:0000313" key="1">
    <source>
        <dbReference type="EMBL" id="ADY29293.1"/>
    </source>
</evidence>
<protein>
    <recommendedName>
        <fullName evidence="3">DUF3800 domain-containing protein</fullName>
    </recommendedName>
</protein>
<dbReference type="eggNOG" id="ENOG5032U0V">
    <property type="taxonomic scope" value="Bacteria"/>
</dbReference>
<keyword evidence="2" id="KW-1185">Reference proteome</keyword>
<sequence length="257" mass="29449">MTRIYIDDSTHERGKFIISGVITTEKDVEKQISEILIENGLDKKNDEFKSRLCSPNNPSMIKVRRQLNYLIRKNCKIGLIILPITHREKIGIETLKGLKKIIDSNDFGEKIEINIDENYFKNSRQGEMLCFELGLNKYKLNLEVDSSKVKGIQLADLIAHTCSTMLLEELGLISKKVKAGKGSGYDPDLDIELGFELWASIRYNFLGEIDMDRFENGDGQPHTSTEPFGLYISEYCNKRLTKKIRNTFSEIYLGCIH</sequence>
<reference evidence="1 2" key="1">
    <citation type="journal article" date="2011" name="Stand. Genomic Sci.">
        <title>Complete genome sequence of Cellulophaga lytica type strain (LIM- 21).</title>
        <authorList>
            <person name="Pati A."/>
            <person name="Abt B."/>
            <person name="Teshima H."/>
            <person name="Nolan M."/>
            <person name="Lapidus A."/>
            <person name="Lucas S."/>
            <person name="Hammon N."/>
            <person name="Deshpande S."/>
            <person name="Cheng J.F."/>
            <person name="Tapia R."/>
            <person name="Han C."/>
            <person name="Goodwin L."/>
            <person name="Pitluck S."/>
            <person name="Liolios K."/>
            <person name="Pagani I."/>
            <person name="Mavromatis K."/>
            <person name="Ovchinikova G."/>
            <person name="Chen A."/>
            <person name="Palaniappan K."/>
            <person name="Land M."/>
            <person name="Hauser L."/>
            <person name="Jeffries C.D."/>
            <person name="Detter J.C."/>
            <person name="Brambilla E.M."/>
            <person name="Kannan K.P."/>
            <person name="Rohde M."/>
            <person name="Spring S."/>
            <person name="Goker M."/>
            <person name="Woyke T."/>
            <person name="Bristow J."/>
            <person name="Eisen J.A."/>
            <person name="Markowitz V."/>
            <person name="Hugenholtz P."/>
            <person name="Kyrpides N.C."/>
            <person name="Klenk H.P."/>
            <person name="Ivanova N."/>
        </authorList>
    </citation>
    <scope>NUCLEOTIDE SEQUENCE [LARGE SCALE GENOMIC DNA]</scope>
    <source>
        <strain evidence="2">ATCC 23178 / DSM 7489 / JCM 8516 / NBRC 14961 / NCIMB 1423 / VKM B-1433 / Cy l20</strain>
    </source>
</reference>
<dbReference type="Proteomes" id="UP000007487">
    <property type="component" value="Chromosome"/>
</dbReference>
<dbReference type="EMBL" id="CP002534">
    <property type="protein sequence ID" value="ADY29293.1"/>
    <property type="molecule type" value="Genomic_DNA"/>
</dbReference>
<accession>F0RIG4</accession>
<name>F0RIG4_CELLC</name>
<dbReference type="AlphaFoldDB" id="F0RIG4"/>
<organism evidence="1 2">
    <name type="scientific">Cellulophaga lytica (strain ATCC 23178 / DSM 7489 / JCM 8516 / NBRC 14961 / NCIMB 1423 / VKM B-1433 / Cy l20)</name>
    <dbReference type="NCBI Taxonomy" id="867900"/>
    <lineage>
        <taxon>Bacteria</taxon>
        <taxon>Pseudomonadati</taxon>
        <taxon>Bacteroidota</taxon>
        <taxon>Flavobacteriia</taxon>
        <taxon>Flavobacteriales</taxon>
        <taxon>Flavobacteriaceae</taxon>
        <taxon>Cellulophaga</taxon>
    </lineage>
</organism>
<dbReference type="HOGENOM" id="CLU_1080508_0_0_10"/>
<evidence type="ECO:0008006" key="3">
    <source>
        <dbReference type="Google" id="ProtNLM"/>
    </source>
</evidence>
<dbReference type="RefSeq" id="WP_013621040.1">
    <property type="nucleotide sequence ID" value="NC_015167.1"/>
</dbReference>
<dbReference type="KEGG" id="cly:Celly_1468"/>
<dbReference type="Pfam" id="PF12686">
    <property type="entry name" value="DUF3800"/>
    <property type="match status" value="1"/>
</dbReference>